<dbReference type="InterPro" id="IPR014001">
    <property type="entry name" value="Helicase_ATP-bd"/>
</dbReference>
<protein>
    <recommendedName>
        <fullName evidence="7">ATP-dependent RNA helicase</fullName>
        <ecNumber evidence="7">3.6.4.13</ecNumber>
    </recommendedName>
</protein>
<dbReference type="GO" id="GO:0016787">
    <property type="term" value="F:hydrolase activity"/>
    <property type="evidence" value="ECO:0007669"/>
    <property type="project" value="UniProtKB-KW"/>
</dbReference>
<evidence type="ECO:0000313" key="13">
    <source>
        <dbReference type="EMBL" id="KAF0773940.1"/>
    </source>
</evidence>
<comment type="caution">
    <text evidence="13">The sequence shown here is derived from an EMBL/GenBank/DDBJ whole genome shotgun (WGS) entry which is preliminary data.</text>
</comment>
<dbReference type="Pfam" id="PF00270">
    <property type="entry name" value="DEAD"/>
    <property type="match status" value="1"/>
</dbReference>
<evidence type="ECO:0000259" key="11">
    <source>
        <dbReference type="PROSITE" id="PS51194"/>
    </source>
</evidence>
<dbReference type="InterPro" id="IPR001650">
    <property type="entry name" value="Helicase_C-like"/>
</dbReference>
<feature type="domain" description="Helicase ATP-binding" evidence="10">
    <location>
        <begin position="466"/>
        <end position="631"/>
    </location>
</feature>
<dbReference type="PROSITE" id="PS51192">
    <property type="entry name" value="HELICASE_ATP_BIND_1"/>
    <property type="match status" value="1"/>
</dbReference>
<feature type="coiled-coil region" evidence="8">
    <location>
        <begin position="2"/>
        <end position="69"/>
    </location>
</feature>
<proteinExistence type="inferred from homology"/>
<keyword evidence="8" id="KW-0175">Coiled coil</keyword>
<evidence type="ECO:0000259" key="12">
    <source>
        <dbReference type="PROSITE" id="PS51195"/>
    </source>
</evidence>
<evidence type="ECO:0000259" key="10">
    <source>
        <dbReference type="PROSITE" id="PS51192"/>
    </source>
</evidence>
<keyword evidence="4 7" id="KW-0067">ATP-binding</keyword>
<evidence type="ECO:0000256" key="8">
    <source>
        <dbReference type="SAM" id="Coils"/>
    </source>
</evidence>
<evidence type="ECO:0000313" key="14">
    <source>
        <dbReference type="Proteomes" id="UP000478052"/>
    </source>
</evidence>
<accession>A0A6G0ZRS9</accession>
<dbReference type="AlphaFoldDB" id="A0A6G0ZRS9"/>
<dbReference type="InterPro" id="IPR011545">
    <property type="entry name" value="DEAD/DEAH_box_helicase_dom"/>
</dbReference>
<feature type="compositionally biased region" description="Polar residues" evidence="9">
    <location>
        <begin position="196"/>
        <end position="206"/>
    </location>
</feature>
<dbReference type="Pfam" id="PF00271">
    <property type="entry name" value="Helicase_C"/>
    <property type="match status" value="1"/>
</dbReference>
<evidence type="ECO:0000256" key="9">
    <source>
        <dbReference type="SAM" id="MobiDB-lite"/>
    </source>
</evidence>
<feature type="domain" description="DEAD-box RNA helicase Q" evidence="12">
    <location>
        <begin position="435"/>
        <end position="463"/>
    </location>
</feature>
<dbReference type="Gene3D" id="3.40.50.300">
    <property type="entry name" value="P-loop containing nucleotide triphosphate hydrolases"/>
    <property type="match status" value="2"/>
</dbReference>
<keyword evidence="2 7" id="KW-0378">Hydrolase</keyword>
<keyword evidence="5 7" id="KW-0694">RNA-binding</keyword>
<feature type="short sequence motif" description="Q motif" evidence="6">
    <location>
        <begin position="435"/>
        <end position="463"/>
    </location>
</feature>
<dbReference type="GO" id="GO:0003723">
    <property type="term" value="F:RNA binding"/>
    <property type="evidence" value="ECO:0007669"/>
    <property type="project" value="UniProtKB-UniRule"/>
</dbReference>
<feature type="region of interest" description="Disordered" evidence="9">
    <location>
        <begin position="183"/>
        <end position="206"/>
    </location>
</feature>
<keyword evidence="3 7" id="KW-0347">Helicase</keyword>
<comment type="similarity">
    <text evidence="7">Belongs to the DEAD box helicase family.</text>
</comment>
<sequence length="806" mass="91278">MMESELKNQNDLLQQLKSLRAEKELLEKHVFVLNECLSVEELKVKISNLEKKKEMLGSLENVIGRLRAEIEPLMYLKSILKTKLSDENKVQSNNIGSELCTNLEVGAEIEPLKYLKTILKTKPDVENKIQTTNVGSELSIDLEANVPKFDMEFCNNTYIDVQVAQPVGSKTFISQSTQNIPTDSNTIDYPKLPMPTKSNSVSTKNDGSLDECMQLLDQYDVVTDQEILNFPTEEVSINILKSQSVNQEPINTDIDNKVQNTQKATTSTHFDAEIINTLMKDQVPIEKDVKFDLKNLINPGFGTFKLDEASTSQPTLNKESLCSDANANIGDLLLKIPQLLLQQGMHYIQVGPNYVEEESKKKFNGNTNVPSKENNKFNKENKLKNEVNKFLNDYTNLLQNSSQIIKNDNVCSKQAESSQHNELPPNASNSECSISSFNDMNLKIDILRGIYSLGFVSPTTLQKRTIVHCLNGRDIIVYAQPGNGRTMMFTVPLLQRIKTNLNECQALVLVPTRDLAVHIQKIIMSVGDFLGVNVCIGGDNVPKKLSVIPHVIVGTPLGVSNMITCKSLRTGCIQTVVINKAEKMLSDNYTKLIEEIMKKLTKTRQVTILTSDSLDHVLDIYMETLHDPLVIINDKEKDNDLLKNLPKQFYLNIQNEWKMNALCEINETFKMQKSIIFCNTLDRAQTLCNSLQRLEYAVSLFHLEMNAHEREQILDMFSSNNLKILITTDPIKGSQFQQAAWIINYDMPINPICYLDRVAKCNDNIKLINFIAENDDHIKSTIETHNKSCMIPMPLNMIDLLNYFSY</sequence>
<dbReference type="Proteomes" id="UP000478052">
    <property type="component" value="Unassembled WGS sequence"/>
</dbReference>
<evidence type="ECO:0000256" key="6">
    <source>
        <dbReference type="PROSITE-ProRule" id="PRU00552"/>
    </source>
</evidence>
<keyword evidence="14" id="KW-1185">Reference proteome</keyword>
<dbReference type="GO" id="GO:0005524">
    <property type="term" value="F:ATP binding"/>
    <property type="evidence" value="ECO:0007669"/>
    <property type="project" value="UniProtKB-UniRule"/>
</dbReference>
<evidence type="ECO:0000256" key="7">
    <source>
        <dbReference type="RuleBase" id="RU365068"/>
    </source>
</evidence>
<dbReference type="GO" id="GO:0003724">
    <property type="term" value="F:RNA helicase activity"/>
    <property type="evidence" value="ECO:0007669"/>
    <property type="project" value="UniProtKB-EC"/>
</dbReference>
<comment type="function">
    <text evidence="7">RNA helicase.</text>
</comment>
<keyword evidence="1 7" id="KW-0547">Nucleotide-binding</keyword>
<reference evidence="13 14" key="1">
    <citation type="submission" date="2019-08" db="EMBL/GenBank/DDBJ databases">
        <title>Whole genome of Aphis craccivora.</title>
        <authorList>
            <person name="Voronova N.V."/>
            <person name="Shulinski R.S."/>
            <person name="Bandarenka Y.V."/>
            <person name="Zhorov D.G."/>
            <person name="Warner D."/>
        </authorList>
    </citation>
    <scope>NUCLEOTIDE SEQUENCE [LARGE SCALE GENOMIC DNA]</scope>
    <source>
        <strain evidence="13">180601</strain>
        <tissue evidence="13">Whole Body</tissue>
    </source>
</reference>
<dbReference type="PANTHER" id="PTHR24031">
    <property type="entry name" value="RNA HELICASE"/>
    <property type="match status" value="1"/>
</dbReference>
<organism evidence="13 14">
    <name type="scientific">Aphis craccivora</name>
    <name type="common">Cowpea aphid</name>
    <dbReference type="NCBI Taxonomy" id="307492"/>
    <lineage>
        <taxon>Eukaryota</taxon>
        <taxon>Metazoa</taxon>
        <taxon>Ecdysozoa</taxon>
        <taxon>Arthropoda</taxon>
        <taxon>Hexapoda</taxon>
        <taxon>Insecta</taxon>
        <taxon>Pterygota</taxon>
        <taxon>Neoptera</taxon>
        <taxon>Paraneoptera</taxon>
        <taxon>Hemiptera</taxon>
        <taxon>Sternorrhyncha</taxon>
        <taxon>Aphidomorpha</taxon>
        <taxon>Aphidoidea</taxon>
        <taxon>Aphididae</taxon>
        <taxon>Aphidini</taxon>
        <taxon>Aphis</taxon>
        <taxon>Aphis</taxon>
    </lineage>
</organism>
<dbReference type="SUPFAM" id="SSF52540">
    <property type="entry name" value="P-loop containing nucleoside triphosphate hydrolases"/>
    <property type="match status" value="2"/>
</dbReference>
<comment type="catalytic activity">
    <reaction evidence="7">
        <text>ATP + H2O = ADP + phosphate + H(+)</text>
        <dbReference type="Rhea" id="RHEA:13065"/>
        <dbReference type="ChEBI" id="CHEBI:15377"/>
        <dbReference type="ChEBI" id="CHEBI:15378"/>
        <dbReference type="ChEBI" id="CHEBI:30616"/>
        <dbReference type="ChEBI" id="CHEBI:43474"/>
        <dbReference type="ChEBI" id="CHEBI:456216"/>
        <dbReference type="EC" id="3.6.4.13"/>
    </reaction>
</comment>
<dbReference type="EMBL" id="VUJU01000019">
    <property type="protein sequence ID" value="KAF0773940.1"/>
    <property type="molecule type" value="Genomic_DNA"/>
</dbReference>
<evidence type="ECO:0000256" key="3">
    <source>
        <dbReference type="ARBA" id="ARBA00022806"/>
    </source>
</evidence>
<dbReference type="OrthoDB" id="6591950at2759"/>
<dbReference type="SMART" id="SM00487">
    <property type="entry name" value="DEXDc"/>
    <property type="match status" value="1"/>
</dbReference>
<dbReference type="EC" id="3.6.4.13" evidence="7"/>
<comment type="domain">
    <text evidence="7">The Q motif is unique to and characteristic of the DEAD box family of RNA helicases and controls ATP binding and hydrolysis.</text>
</comment>
<evidence type="ECO:0000256" key="4">
    <source>
        <dbReference type="ARBA" id="ARBA00022840"/>
    </source>
</evidence>
<evidence type="ECO:0000256" key="2">
    <source>
        <dbReference type="ARBA" id="ARBA00022801"/>
    </source>
</evidence>
<evidence type="ECO:0000256" key="1">
    <source>
        <dbReference type="ARBA" id="ARBA00022741"/>
    </source>
</evidence>
<evidence type="ECO:0000256" key="5">
    <source>
        <dbReference type="ARBA" id="ARBA00022884"/>
    </source>
</evidence>
<feature type="domain" description="Helicase C-terminal" evidence="11">
    <location>
        <begin position="645"/>
        <end position="801"/>
    </location>
</feature>
<dbReference type="InterPro" id="IPR014014">
    <property type="entry name" value="RNA_helicase_DEAD_Q_motif"/>
</dbReference>
<gene>
    <name evidence="13" type="ORF">FWK35_00000476</name>
</gene>
<dbReference type="PROSITE" id="PS51195">
    <property type="entry name" value="Q_MOTIF"/>
    <property type="match status" value="1"/>
</dbReference>
<dbReference type="PROSITE" id="PS51194">
    <property type="entry name" value="HELICASE_CTER"/>
    <property type="match status" value="1"/>
</dbReference>
<dbReference type="InterPro" id="IPR027417">
    <property type="entry name" value="P-loop_NTPase"/>
</dbReference>
<name>A0A6G0ZRS9_APHCR</name>